<keyword evidence="10 12" id="KW-0482">Metalloprotease</keyword>
<comment type="cofactor">
    <cofactor evidence="1 12">
        <name>Zn(2+)</name>
        <dbReference type="ChEBI" id="CHEBI:29105"/>
    </cofactor>
</comment>
<evidence type="ECO:0000256" key="8">
    <source>
        <dbReference type="ARBA" id="ARBA00022801"/>
    </source>
</evidence>
<keyword evidence="8 12" id="KW-0378">Hydrolase</keyword>
<keyword evidence="11 12" id="KW-0865">Zymogen</keyword>
<dbReference type="PANTHER" id="PTHR33478">
    <property type="entry name" value="EXTRACELLULAR METALLOPROTEINASE MEP"/>
    <property type="match status" value="1"/>
</dbReference>
<dbReference type="InterPro" id="IPR050371">
    <property type="entry name" value="Fungal_virulence_M36"/>
</dbReference>
<dbReference type="Pfam" id="PF07504">
    <property type="entry name" value="FTP"/>
    <property type="match status" value="1"/>
</dbReference>
<keyword evidence="4 12" id="KW-0964">Secreted</keyword>
<dbReference type="PANTHER" id="PTHR33478:SF1">
    <property type="entry name" value="EXTRACELLULAR METALLOPROTEINASE MEP"/>
    <property type="match status" value="1"/>
</dbReference>
<dbReference type="Gene3D" id="3.10.170.10">
    <property type="match status" value="1"/>
</dbReference>
<dbReference type="InterPro" id="IPR011096">
    <property type="entry name" value="FTP_domain"/>
</dbReference>
<reference evidence="15 17" key="1">
    <citation type="submission" date="2021-02" db="EMBL/GenBank/DDBJ databases">
        <title>Variation within the Batrachochytrium salamandrivorans European outbreak.</title>
        <authorList>
            <person name="Kelly M."/>
            <person name="Pasmans F."/>
            <person name="Shea T.P."/>
            <person name="Munoz J.F."/>
            <person name="Carranza S."/>
            <person name="Cuomo C.A."/>
            <person name="Martel A."/>
        </authorList>
    </citation>
    <scope>NUCLEOTIDE SEQUENCE [LARGE SCALE GENOMIC DNA]</scope>
    <source>
        <strain evidence="15 17">AMFP18/2</strain>
    </source>
</reference>
<dbReference type="InterPro" id="IPR001842">
    <property type="entry name" value="Peptidase_M36"/>
</dbReference>
<feature type="region of interest" description="Disordered" evidence="13">
    <location>
        <begin position="246"/>
        <end position="291"/>
    </location>
</feature>
<feature type="chain" id="PRO_5044949010" description="Extracellular metalloproteinase" evidence="12">
    <location>
        <begin position="20"/>
        <end position="596"/>
    </location>
</feature>
<organism evidence="15 17">
    <name type="scientific">Batrachochytrium salamandrivorans</name>
    <dbReference type="NCBI Taxonomy" id="1357716"/>
    <lineage>
        <taxon>Eukaryota</taxon>
        <taxon>Fungi</taxon>
        <taxon>Fungi incertae sedis</taxon>
        <taxon>Chytridiomycota</taxon>
        <taxon>Chytridiomycota incertae sedis</taxon>
        <taxon>Chytridiomycetes</taxon>
        <taxon>Rhizophydiales</taxon>
        <taxon>Rhizophydiales incertae sedis</taxon>
        <taxon>Batrachochytrium</taxon>
    </lineage>
</organism>
<evidence type="ECO:0000256" key="1">
    <source>
        <dbReference type="ARBA" id="ARBA00001947"/>
    </source>
</evidence>
<evidence type="ECO:0000313" key="16">
    <source>
        <dbReference type="EMBL" id="KAH6590344.1"/>
    </source>
</evidence>
<evidence type="ECO:0000256" key="5">
    <source>
        <dbReference type="ARBA" id="ARBA00022670"/>
    </source>
</evidence>
<name>A0ABQ8F1C0_9FUNG</name>
<feature type="compositionally biased region" description="Polar residues" evidence="13">
    <location>
        <begin position="246"/>
        <end position="258"/>
    </location>
</feature>
<evidence type="ECO:0000256" key="9">
    <source>
        <dbReference type="ARBA" id="ARBA00022833"/>
    </source>
</evidence>
<evidence type="ECO:0000256" key="6">
    <source>
        <dbReference type="ARBA" id="ARBA00022723"/>
    </source>
</evidence>
<keyword evidence="6 12" id="KW-0479">Metal-binding</keyword>
<comment type="subcellular location">
    <subcellularLocation>
        <location evidence="2 12">Secreted</location>
    </subcellularLocation>
</comment>
<sequence length="596" mass="63957">MFGPALTLVLALASSTVIAAPTVDNVYKRAVASLNPSSTELPFHFPESVYENIPRSGAVSSSFSGKDDVKTATDFISKKLNLGADDFKVFNSYTDAVGVTHVYGAHILNGARIANHQAAAHVKNGQVTSFSSSFGTPQHFAKRDLAISAPKATVDFAKASATASAQLGIPVYSEFKHALEYVEQPDGKIAYAYKFQLRNNPVTKWVEVWCDATTGRVIQAINFSHKATYKAIPFPRRDVTEGFSTVSNPEFQRSSPNGWTDGKATKGNNVITSTPSGKTTPSTSDGVFDTKFSSRGAPGTDANIAAAAVNLFYVSNMMHDISYQYGFTESAGNFQTNNSGKGGEGGDAVVVNVLNSSDTDNADFTTPPDGQSGVMNMYRFETATPNRTPGFDNSIILHEYGHGITNRLTGGPATSGCLTTKEAGGMDEGWSDILSMIVLAKKSDTATTKVTIGAYSENNAAGFRSVPYTTDMKVNPLTYGSLRTLKEVHDVGEVWASLLWEVYWSLVTKHGFSSNLYDASQSEGNIVAMKIIMGGLMLQSCNPTFRSARDAIVAADNDHYKGANKCEILKAFAKRGLGPKATRTRTNDFSVPSECQ</sequence>
<evidence type="ECO:0000256" key="13">
    <source>
        <dbReference type="SAM" id="MobiDB-lite"/>
    </source>
</evidence>
<dbReference type="InterPro" id="IPR027268">
    <property type="entry name" value="Peptidase_M4/M1_CTD_sf"/>
</dbReference>
<comment type="caution">
    <text evidence="15">The sequence shown here is derived from an EMBL/GenBank/DDBJ whole genome shotgun (WGS) entry which is preliminary data.</text>
</comment>
<dbReference type="Proteomes" id="UP001648503">
    <property type="component" value="Unassembled WGS sequence"/>
</dbReference>
<feature type="compositionally biased region" description="Low complexity" evidence="13">
    <location>
        <begin position="272"/>
        <end position="284"/>
    </location>
</feature>
<evidence type="ECO:0000256" key="12">
    <source>
        <dbReference type="RuleBase" id="RU364017"/>
    </source>
</evidence>
<dbReference type="CDD" id="cd09596">
    <property type="entry name" value="M36"/>
    <property type="match status" value="1"/>
</dbReference>
<dbReference type="PRINTS" id="PR00999">
    <property type="entry name" value="FUNGALYSIN"/>
</dbReference>
<evidence type="ECO:0000313" key="15">
    <source>
        <dbReference type="EMBL" id="KAH6590341.1"/>
    </source>
</evidence>
<keyword evidence="5 12" id="KW-0645">Protease</keyword>
<keyword evidence="9 12" id="KW-0862">Zinc</keyword>
<evidence type="ECO:0000256" key="7">
    <source>
        <dbReference type="ARBA" id="ARBA00022729"/>
    </source>
</evidence>
<keyword evidence="7 12" id="KW-0732">Signal</keyword>
<evidence type="ECO:0000256" key="2">
    <source>
        <dbReference type="ARBA" id="ARBA00004613"/>
    </source>
</evidence>
<dbReference type="Gene3D" id="1.10.390.10">
    <property type="entry name" value="Neutral Protease Domain 2"/>
    <property type="match status" value="1"/>
</dbReference>
<keyword evidence="17" id="KW-1185">Reference proteome</keyword>
<feature type="domain" description="FTP" evidence="14">
    <location>
        <begin position="85"/>
        <end position="134"/>
    </location>
</feature>
<dbReference type="EMBL" id="JAFCIX010000433">
    <property type="protein sequence ID" value="KAH6590344.1"/>
    <property type="molecule type" value="Genomic_DNA"/>
</dbReference>
<evidence type="ECO:0000256" key="4">
    <source>
        <dbReference type="ARBA" id="ARBA00022525"/>
    </source>
</evidence>
<feature type="signal peptide" evidence="12">
    <location>
        <begin position="1"/>
        <end position="19"/>
    </location>
</feature>
<evidence type="ECO:0000259" key="14">
    <source>
        <dbReference type="Pfam" id="PF07504"/>
    </source>
</evidence>
<dbReference type="EMBL" id="JAFCIX010000433">
    <property type="protein sequence ID" value="KAH6590341.1"/>
    <property type="molecule type" value="Genomic_DNA"/>
</dbReference>
<comment type="similarity">
    <text evidence="3 12">Belongs to the peptidase M36 family.</text>
</comment>
<gene>
    <name evidence="15" type="ORF">BASA50_009316</name>
    <name evidence="16" type="ORF">BASA50_009319</name>
</gene>
<dbReference type="SUPFAM" id="SSF55486">
    <property type="entry name" value="Metalloproteases ('zincins'), catalytic domain"/>
    <property type="match status" value="1"/>
</dbReference>
<evidence type="ECO:0000256" key="3">
    <source>
        <dbReference type="ARBA" id="ARBA00006006"/>
    </source>
</evidence>
<evidence type="ECO:0000313" key="17">
    <source>
        <dbReference type="Proteomes" id="UP001648503"/>
    </source>
</evidence>
<proteinExistence type="inferred from homology"/>
<dbReference type="EC" id="3.4.24.-" evidence="12"/>
<evidence type="ECO:0000256" key="11">
    <source>
        <dbReference type="ARBA" id="ARBA00023145"/>
    </source>
</evidence>
<protein>
    <recommendedName>
        <fullName evidence="12">Extracellular metalloproteinase</fullName>
        <ecNumber evidence="12">3.4.24.-</ecNumber>
    </recommendedName>
    <alternativeName>
        <fullName evidence="12">Fungalysin</fullName>
    </alternativeName>
</protein>
<accession>A0ABQ8F1C0</accession>
<evidence type="ECO:0000256" key="10">
    <source>
        <dbReference type="ARBA" id="ARBA00023049"/>
    </source>
</evidence>
<dbReference type="Pfam" id="PF02128">
    <property type="entry name" value="Peptidase_M36"/>
    <property type="match status" value="1"/>
</dbReference>